<sequence length="270" mass="30139">MTYQPTNSVSKQGWPSAEGMKCPSSRFCSMMFLTSWVSISWGHSPSPMETLTFVVDYVEAKATKTNDAKVVVDFVKSNIFPWFRVLGALISDQGSHFCNNTMALMSHKLYIFYRPKKRLSRVHLDQEEESQPRLTPPRPGESSRLGPISSNPLKSSHIRSGPIASSTLAIQHRGHLNSSSTATSFLEKLAAQVTQGVFEFTHYTYPLYSIFTLSFSPFAVVHDAALVSLLIEEVQTTKNDFIKLASLSGTQVLLCLCVKLSEAEPRFYQV</sequence>
<protein>
    <recommendedName>
        <fullName evidence="4">Integrase catalytic domain-containing protein</fullName>
    </recommendedName>
</protein>
<accession>A0A371G8S9</accession>
<dbReference type="InterPro" id="IPR036397">
    <property type="entry name" value="RNaseH_sf"/>
</dbReference>
<evidence type="ECO:0000313" key="3">
    <source>
        <dbReference type="Proteomes" id="UP000257109"/>
    </source>
</evidence>
<organism evidence="2 3">
    <name type="scientific">Mucuna pruriens</name>
    <name type="common">Velvet bean</name>
    <name type="synonym">Dolichos pruriens</name>
    <dbReference type="NCBI Taxonomy" id="157652"/>
    <lineage>
        <taxon>Eukaryota</taxon>
        <taxon>Viridiplantae</taxon>
        <taxon>Streptophyta</taxon>
        <taxon>Embryophyta</taxon>
        <taxon>Tracheophyta</taxon>
        <taxon>Spermatophyta</taxon>
        <taxon>Magnoliopsida</taxon>
        <taxon>eudicotyledons</taxon>
        <taxon>Gunneridae</taxon>
        <taxon>Pentapetalae</taxon>
        <taxon>rosids</taxon>
        <taxon>fabids</taxon>
        <taxon>Fabales</taxon>
        <taxon>Fabaceae</taxon>
        <taxon>Papilionoideae</taxon>
        <taxon>50 kb inversion clade</taxon>
        <taxon>NPAAA clade</taxon>
        <taxon>indigoferoid/millettioid clade</taxon>
        <taxon>Phaseoleae</taxon>
        <taxon>Mucuna</taxon>
    </lineage>
</organism>
<dbReference type="Gene3D" id="3.30.420.10">
    <property type="entry name" value="Ribonuclease H-like superfamily/Ribonuclease H"/>
    <property type="match status" value="1"/>
</dbReference>
<dbReference type="GO" id="GO:0003676">
    <property type="term" value="F:nucleic acid binding"/>
    <property type="evidence" value="ECO:0007669"/>
    <property type="project" value="InterPro"/>
</dbReference>
<dbReference type="Proteomes" id="UP000257109">
    <property type="component" value="Unassembled WGS sequence"/>
</dbReference>
<dbReference type="AlphaFoldDB" id="A0A371G8S9"/>
<feature type="region of interest" description="Disordered" evidence="1">
    <location>
        <begin position="123"/>
        <end position="159"/>
    </location>
</feature>
<comment type="caution">
    <text evidence="2">The sequence shown here is derived from an EMBL/GenBank/DDBJ whole genome shotgun (WGS) entry which is preliminary data.</text>
</comment>
<evidence type="ECO:0000256" key="1">
    <source>
        <dbReference type="SAM" id="MobiDB-lite"/>
    </source>
</evidence>
<proteinExistence type="predicted"/>
<evidence type="ECO:0008006" key="4">
    <source>
        <dbReference type="Google" id="ProtNLM"/>
    </source>
</evidence>
<evidence type="ECO:0000313" key="2">
    <source>
        <dbReference type="EMBL" id="RDX86931.1"/>
    </source>
</evidence>
<dbReference type="SUPFAM" id="SSF53098">
    <property type="entry name" value="Ribonuclease H-like"/>
    <property type="match status" value="1"/>
</dbReference>
<gene>
    <name evidence="2" type="ORF">CR513_31669</name>
</gene>
<feature type="non-terminal residue" evidence="2">
    <location>
        <position position="1"/>
    </location>
</feature>
<name>A0A371G8S9_MUCPR</name>
<dbReference type="EMBL" id="QJKJ01006373">
    <property type="protein sequence ID" value="RDX86931.1"/>
    <property type="molecule type" value="Genomic_DNA"/>
</dbReference>
<reference evidence="2" key="1">
    <citation type="submission" date="2018-05" db="EMBL/GenBank/DDBJ databases">
        <title>Draft genome of Mucuna pruriens seed.</title>
        <authorList>
            <person name="Nnadi N.E."/>
            <person name="Vos R."/>
            <person name="Hasami M.H."/>
            <person name="Devisetty U.K."/>
            <person name="Aguiy J.C."/>
        </authorList>
    </citation>
    <scope>NUCLEOTIDE SEQUENCE [LARGE SCALE GENOMIC DNA]</scope>
    <source>
        <strain evidence="2">JCA_2017</strain>
    </source>
</reference>
<dbReference type="InterPro" id="IPR012337">
    <property type="entry name" value="RNaseH-like_sf"/>
</dbReference>
<keyword evidence="3" id="KW-1185">Reference proteome</keyword>